<keyword evidence="2" id="KW-1185">Reference proteome</keyword>
<reference evidence="1" key="1">
    <citation type="journal article" date="2021" name="New Phytol.">
        <title>Evolutionary innovations through gain and loss of genes in the ectomycorrhizal Boletales.</title>
        <authorList>
            <person name="Wu G."/>
            <person name="Miyauchi S."/>
            <person name="Morin E."/>
            <person name="Kuo A."/>
            <person name="Drula E."/>
            <person name="Varga T."/>
            <person name="Kohler A."/>
            <person name="Feng B."/>
            <person name="Cao Y."/>
            <person name="Lipzen A."/>
            <person name="Daum C."/>
            <person name="Hundley H."/>
            <person name="Pangilinan J."/>
            <person name="Johnson J."/>
            <person name="Barry K."/>
            <person name="LaButti K."/>
            <person name="Ng V."/>
            <person name="Ahrendt S."/>
            <person name="Min B."/>
            <person name="Choi I.G."/>
            <person name="Park H."/>
            <person name="Plett J.M."/>
            <person name="Magnuson J."/>
            <person name="Spatafora J.W."/>
            <person name="Nagy L.G."/>
            <person name="Henrissat B."/>
            <person name="Grigoriev I.V."/>
            <person name="Yang Z.L."/>
            <person name="Xu J."/>
            <person name="Martin F.M."/>
        </authorList>
    </citation>
    <scope>NUCLEOTIDE SEQUENCE</scope>
    <source>
        <strain evidence="1">ATCC 28755</strain>
    </source>
</reference>
<protein>
    <submittedName>
        <fullName evidence="1">Uncharacterized protein</fullName>
    </submittedName>
</protein>
<comment type="caution">
    <text evidence="1">The sequence shown here is derived from an EMBL/GenBank/DDBJ whole genome shotgun (WGS) entry which is preliminary data.</text>
</comment>
<feature type="non-terminal residue" evidence="1">
    <location>
        <position position="1"/>
    </location>
</feature>
<dbReference type="Proteomes" id="UP000790377">
    <property type="component" value="Unassembled WGS sequence"/>
</dbReference>
<name>A0ACB7ZS39_9AGAM</name>
<evidence type="ECO:0000313" key="1">
    <source>
        <dbReference type="EMBL" id="KAH7903736.1"/>
    </source>
</evidence>
<proteinExistence type="predicted"/>
<gene>
    <name evidence="1" type="ORF">BJ138DRAFT_1107423</name>
</gene>
<dbReference type="EMBL" id="MU268786">
    <property type="protein sequence ID" value="KAH7903736.1"/>
    <property type="molecule type" value="Genomic_DNA"/>
</dbReference>
<accession>A0ACB7ZS39</accession>
<evidence type="ECO:0000313" key="2">
    <source>
        <dbReference type="Proteomes" id="UP000790377"/>
    </source>
</evidence>
<sequence length="171" mass="18830">ELRPLLQFDGLHSLDLSADHPFLLDDASLLAMADAWPRLVSLDLGRYSGAGVTPPAFITLLERCPELKRLTIPLDFSAVDVHDFDPLPIGALRTHGALAGLAGLAGLELGPYRIAHAHAVAGFLNAVIPDRANITMLSSDFDEERTCRQSFRQTIKYLYQMRGEKKEQHGQ</sequence>
<organism evidence="1 2">
    <name type="scientific">Hygrophoropsis aurantiaca</name>
    <dbReference type="NCBI Taxonomy" id="72124"/>
    <lineage>
        <taxon>Eukaryota</taxon>
        <taxon>Fungi</taxon>
        <taxon>Dikarya</taxon>
        <taxon>Basidiomycota</taxon>
        <taxon>Agaricomycotina</taxon>
        <taxon>Agaricomycetes</taxon>
        <taxon>Agaricomycetidae</taxon>
        <taxon>Boletales</taxon>
        <taxon>Coniophorineae</taxon>
        <taxon>Hygrophoropsidaceae</taxon>
        <taxon>Hygrophoropsis</taxon>
    </lineage>
</organism>